<dbReference type="Proteomes" id="UP000077671">
    <property type="component" value="Unassembled WGS sequence"/>
</dbReference>
<dbReference type="AlphaFoldDB" id="A0A177U3E7"/>
<gene>
    <name evidence="2" type="ORF">A4X03_0g5942</name>
</gene>
<proteinExistence type="predicted"/>
<dbReference type="PANTHER" id="PTHR46438:SF11">
    <property type="entry name" value="LIPASE-RELATED"/>
    <property type="match status" value="1"/>
</dbReference>
<accession>A0A177U3E7</accession>
<organism evidence="2 3">
    <name type="scientific">Tilletia caries</name>
    <name type="common">wheat bunt fungus</name>
    <dbReference type="NCBI Taxonomy" id="13290"/>
    <lineage>
        <taxon>Eukaryota</taxon>
        <taxon>Fungi</taxon>
        <taxon>Dikarya</taxon>
        <taxon>Basidiomycota</taxon>
        <taxon>Ustilaginomycotina</taxon>
        <taxon>Exobasidiomycetes</taxon>
        <taxon>Tilletiales</taxon>
        <taxon>Tilletiaceae</taxon>
        <taxon>Tilletia</taxon>
    </lineage>
</organism>
<evidence type="ECO:0000313" key="2">
    <source>
        <dbReference type="EMBL" id="KAE8253266.1"/>
    </source>
</evidence>
<name>A0A177U3E7_9BASI</name>
<dbReference type="InterPro" id="IPR029058">
    <property type="entry name" value="AB_hydrolase_fold"/>
</dbReference>
<reference evidence="2" key="1">
    <citation type="submission" date="2016-04" db="EMBL/GenBank/DDBJ databases">
        <authorList>
            <person name="Nguyen H.D."/>
            <person name="Kesanakurti P."/>
            <person name="Cullis J."/>
            <person name="Levesque C.A."/>
            <person name="Hambleton S."/>
        </authorList>
    </citation>
    <scope>NUCLEOTIDE SEQUENCE</scope>
    <source>
        <strain evidence="2">DAOMC 238032</strain>
    </source>
</reference>
<protein>
    <recommendedName>
        <fullName evidence="1">AB hydrolase-1 domain-containing protein</fullName>
    </recommendedName>
</protein>
<evidence type="ECO:0000259" key="1">
    <source>
        <dbReference type="Pfam" id="PF00561"/>
    </source>
</evidence>
<dbReference type="PRINTS" id="PR00111">
    <property type="entry name" value="ABHYDROLASE"/>
</dbReference>
<reference evidence="2" key="2">
    <citation type="journal article" date="2019" name="IMA Fungus">
        <title>Genome sequencing and comparison of five Tilletia species to identify candidate genes for the detection of regulated species infecting wheat.</title>
        <authorList>
            <person name="Nguyen H.D.T."/>
            <person name="Sultana T."/>
            <person name="Kesanakurti P."/>
            <person name="Hambleton S."/>
        </authorList>
    </citation>
    <scope>NUCLEOTIDE SEQUENCE</scope>
    <source>
        <strain evidence="2">DAOMC 238032</strain>
    </source>
</reference>
<dbReference type="Pfam" id="PF00561">
    <property type="entry name" value="Abhydrolase_1"/>
    <property type="match status" value="1"/>
</dbReference>
<dbReference type="EMBL" id="LWDD02001038">
    <property type="protein sequence ID" value="KAE8253266.1"/>
    <property type="molecule type" value="Genomic_DNA"/>
</dbReference>
<dbReference type="Gene3D" id="3.40.50.1820">
    <property type="entry name" value="alpha/beta hydrolase"/>
    <property type="match status" value="1"/>
</dbReference>
<evidence type="ECO:0000313" key="3">
    <source>
        <dbReference type="Proteomes" id="UP000077671"/>
    </source>
</evidence>
<dbReference type="InterPro" id="IPR000073">
    <property type="entry name" value="AB_hydrolase_1"/>
</dbReference>
<dbReference type="SUPFAM" id="SSF53474">
    <property type="entry name" value="alpha/beta-Hydrolases"/>
    <property type="match status" value="1"/>
</dbReference>
<feature type="domain" description="AB hydrolase-1" evidence="1">
    <location>
        <begin position="30"/>
        <end position="256"/>
    </location>
</feature>
<comment type="caution">
    <text evidence="2">The sequence shown here is derived from an EMBL/GenBank/DDBJ whole genome shotgun (WGS) entry which is preliminary data.</text>
</comment>
<dbReference type="PANTHER" id="PTHR46438">
    <property type="entry name" value="ALPHA/BETA-HYDROLASES SUPERFAMILY PROTEIN"/>
    <property type="match status" value="1"/>
</dbReference>
<sequence>MNSWSEPHKDSLFATVDGLKLHYKRAGKGPVVLLLHGSGSSLQGVEQVATRLSRSFTTICLDLPGAGLTGPRKDRDYRIEAYVSVISRFMQALHLPRYTVVGNSLGGNIAWNLALDEPERLDAVVLINATGYPGKTIPAGLRLARNPLARPLLRRWLPRSATKKNLKAAVGSTSTIVDSAMVDRVHNLMSLPGNRSAFVDLANTDQKDRSDQISHIKVPTLVLRSASIDGQNFSSDIKNSIERTHPDAGHLLPEEDPVWVADAIEEYLRSLAANKTLTLGGTA</sequence>